<accession>A0A2P2ITS9</accession>
<dbReference type="EMBL" id="GGEC01004156">
    <property type="protein sequence ID" value="MBW84639.1"/>
    <property type="molecule type" value="Transcribed_RNA"/>
</dbReference>
<name>A0A2P2ITS9_RHIMU</name>
<protein>
    <submittedName>
        <fullName evidence="1">Uncharacterized protein</fullName>
    </submittedName>
</protein>
<proteinExistence type="predicted"/>
<dbReference type="AlphaFoldDB" id="A0A2P2ITS9"/>
<reference evidence="1" key="1">
    <citation type="submission" date="2018-02" db="EMBL/GenBank/DDBJ databases">
        <title>Rhizophora mucronata_Transcriptome.</title>
        <authorList>
            <person name="Meera S.P."/>
            <person name="Sreeshan A."/>
            <person name="Augustine A."/>
        </authorList>
    </citation>
    <scope>NUCLEOTIDE SEQUENCE</scope>
    <source>
        <tissue evidence="1">Leaf</tissue>
    </source>
</reference>
<sequence>MKTISDLTTSHHACYSSSSFLPS</sequence>
<evidence type="ECO:0000313" key="1">
    <source>
        <dbReference type="EMBL" id="MBW84639.1"/>
    </source>
</evidence>
<organism evidence="1">
    <name type="scientific">Rhizophora mucronata</name>
    <name type="common">Asiatic mangrove</name>
    <dbReference type="NCBI Taxonomy" id="61149"/>
    <lineage>
        <taxon>Eukaryota</taxon>
        <taxon>Viridiplantae</taxon>
        <taxon>Streptophyta</taxon>
        <taxon>Embryophyta</taxon>
        <taxon>Tracheophyta</taxon>
        <taxon>Spermatophyta</taxon>
        <taxon>Magnoliopsida</taxon>
        <taxon>eudicotyledons</taxon>
        <taxon>Gunneridae</taxon>
        <taxon>Pentapetalae</taxon>
        <taxon>rosids</taxon>
        <taxon>fabids</taxon>
        <taxon>Malpighiales</taxon>
        <taxon>Rhizophoraceae</taxon>
        <taxon>Rhizophora</taxon>
    </lineage>
</organism>